<dbReference type="PANTHER" id="PTHR46769:SF2">
    <property type="entry name" value="FIBROCYSTIN-L ISOFORM 2 PRECURSOR-RELATED"/>
    <property type="match status" value="1"/>
</dbReference>
<protein>
    <submittedName>
        <fullName evidence="3">Uncharacterized protein</fullName>
    </submittedName>
</protein>
<dbReference type="AlphaFoldDB" id="A0A7J5ZT00"/>
<evidence type="ECO:0000256" key="2">
    <source>
        <dbReference type="SAM" id="Phobius"/>
    </source>
</evidence>
<name>A0A7J5ZT00_AMEME</name>
<accession>A0A7J5ZT00</accession>
<evidence type="ECO:0000313" key="3">
    <source>
        <dbReference type="EMBL" id="KAF4073782.1"/>
    </source>
</evidence>
<feature type="transmembrane region" description="Helical" evidence="2">
    <location>
        <begin position="809"/>
        <end position="829"/>
    </location>
</feature>
<keyword evidence="4" id="KW-1185">Reference proteome</keyword>
<proteinExistence type="predicted"/>
<dbReference type="InterPro" id="IPR052387">
    <property type="entry name" value="Fibrocystin"/>
</dbReference>
<keyword evidence="1" id="KW-0732">Signal</keyword>
<keyword evidence="2" id="KW-0472">Membrane</keyword>
<keyword evidence="2" id="KW-1133">Transmembrane helix</keyword>
<sequence>MNINWPAAIEANIGTNVVLQGNIVAGYERVGFRINGEPCSVAQWQQNEAHGGLFGVYMNKDGLAGCSQIQGFAIWKSFDYGIYFQVYMSVIVSNVTLVDNGMGIMPLIYEPPSVSHEYSNKTVLIQNSLIVGSSPNFNCTDTLSTIDRNIALSTGHRAPRPLKGGRTGISWPTFESSHNNAPMKPHDGIMSYNAISGLMTVTNTTFVGFRNVCSSETNYMFITNPNNEDLQHPISVQSITKSNSTEEALLFIHHPNLGKVNPSDCVDMDCDAKKKSMLKDLDGSFLGAVGSVIPLSEYEWNGDSRHGLGDYRIPKVMLTYLNGSRIPVPNIAPYKGVIRDSTCTFMSNWQAYKCFGMNYRMLVIESLDSDTETRRLSPVAVLGDGYVDLLNGPQDHGWCAGYTCQKRVSLFHSIVATNKSFDIFFTGVSPQKLRLMMLNAAPTETVKVAVFYSKPQRLDVYVNDQLVAPNNAQWNMNKTDYTLLKPAYPEQYIPTLNGTHGSNFFDPDYKMLHVLLRGSTPVQISMASVLFVSFNLPAMTEEEFFGDQLVNNLALFLKVPPSMIRITKIVREGGGARRRRSATGLTVEVEIKQPPTNQMSANSTSDSDQFTVLMTAADTLGQAAISGNLSQSIGFNVGSVGVVLPSPPASDPSWSQVATQEVTREEPSVQTVSSVSTLKVLVEPVAGLYPGALSVQPVIMALDQQGDCVSVGVTSLTISAMLKDAQGNPAGGLYGNTTIPFQSCWANYTDLAINTTGMNMTLVFTLNEWKTQSRSFTVNSLTTDFTTKPTTAVATTQNHNSIFDSSPAFTTQTVYIIMLLSVLHLIYLVV</sequence>
<dbReference type="EMBL" id="JAAGNN010000023">
    <property type="protein sequence ID" value="KAF4073782.1"/>
    <property type="molecule type" value="Genomic_DNA"/>
</dbReference>
<keyword evidence="2" id="KW-0812">Transmembrane</keyword>
<organism evidence="3 4">
    <name type="scientific">Ameiurus melas</name>
    <name type="common">Black bullhead</name>
    <name type="synonym">Silurus melas</name>
    <dbReference type="NCBI Taxonomy" id="219545"/>
    <lineage>
        <taxon>Eukaryota</taxon>
        <taxon>Metazoa</taxon>
        <taxon>Chordata</taxon>
        <taxon>Craniata</taxon>
        <taxon>Vertebrata</taxon>
        <taxon>Euteleostomi</taxon>
        <taxon>Actinopterygii</taxon>
        <taxon>Neopterygii</taxon>
        <taxon>Teleostei</taxon>
        <taxon>Ostariophysi</taxon>
        <taxon>Siluriformes</taxon>
        <taxon>Ictaluridae</taxon>
        <taxon>Ameiurus</taxon>
    </lineage>
</organism>
<dbReference type="PANTHER" id="PTHR46769">
    <property type="entry name" value="POLYCYSTIC KIDNEY AND HEPATIC DISEASE 1 (AUTOSOMAL RECESSIVE)-LIKE 1"/>
    <property type="match status" value="1"/>
</dbReference>
<reference evidence="3 4" key="1">
    <citation type="submission" date="2020-02" db="EMBL/GenBank/DDBJ databases">
        <title>A chromosome-scale genome assembly of the black bullhead catfish (Ameiurus melas).</title>
        <authorList>
            <person name="Wen M."/>
            <person name="Zham M."/>
            <person name="Cabau C."/>
            <person name="Klopp C."/>
            <person name="Donnadieu C."/>
            <person name="Roques C."/>
            <person name="Bouchez O."/>
            <person name="Lampietro C."/>
            <person name="Jouanno E."/>
            <person name="Herpin A."/>
            <person name="Louis A."/>
            <person name="Berthelot C."/>
            <person name="Parey E."/>
            <person name="Roest-Crollius H."/>
            <person name="Braasch I."/>
            <person name="Postlethwait J."/>
            <person name="Robinson-Rechavi M."/>
            <person name="Echchiki A."/>
            <person name="Begum T."/>
            <person name="Montfort J."/>
            <person name="Schartl M."/>
            <person name="Bobe J."/>
            <person name="Guiguen Y."/>
        </authorList>
    </citation>
    <scope>NUCLEOTIDE SEQUENCE [LARGE SCALE GENOMIC DNA]</scope>
    <source>
        <strain evidence="3">M_S1</strain>
        <tissue evidence="3">Blood</tissue>
    </source>
</reference>
<evidence type="ECO:0000313" key="4">
    <source>
        <dbReference type="Proteomes" id="UP000593565"/>
    </source>
</evidence>
<comment type="caution">
    <text evidence="3">The sequence shown here is derived from an EMBL/GenBank/DDBJ whole genome shotgun (WGS) entry which is preliminary data.</text>
</comment>
<dbReference type="Proteomes" id="UP000593565">
    <property type="component" value="Unassembled WGS sequence"/>
</dbReference>
<gene>
    <name evidence="3" type="ORF">AMELA_G00247290</name>
</gene>
<evidence type="ECO:0000256" key="1">
    <source>
        <dbReference type="ARBA" id="ARBA00022729"/>
    </source>
</evidence>